<keyword evidence="5" id="KW-0406">Ion transport</keyword>
<evidence type="ECO:0000256" key="1">
    <source>
        <dbReference type="ARBA" id="ARBA00004141"/>
    </source>
</evidence>
<evidence type="ECO:0000313" key="11">
    <source>
        <dbReference type="Proteomes" id="UP000095576"/>
    </source>
</evidence>
<dbReference type="InterPro" id="IPR028325">
    <property type="entry name" value="VG_K_chnl"/>
</dbReference>
<feature type="transmembrane region" description="Helical" evidence="8">
    <location>
        <begin position="198"/>
        <end position="218"/>
    </location>
</feature>
<comment type="subcellular location">
    <subcellularLocation>
        <location evidence="1">Membrane</location>
        <topology evidence="1">Multi-pass membrane protein</topology>
    </subcellularLocation>
</comment>
<evidence type="ECO:0000256" key="5">
    <source>
        <dbReference type="ARBA" id="ARBA00023065"/>
    </source>
</evidence>
<evidence type="ECO:0000256" key="6">
    <source>
        <dbReference type="ARBA" id="ARBA00023136"/>
    </source>
</evidence>
<keyword evidence="7 10" id="KW-0407">Ion channel</keyword>
<name>A0A174RPF4_BACT4</name>
<feature type="domain" description="Potassium channel" evidence="9">
    <location>
        <begin position="146"/>
        <end position="223"/>
    </location>
</feature>
<organism evidence="10 11">
    <name type="scientific">Bacteroides thetaiotaomicron</name>
    <dbReference type="NCBI Taxonomy" id="818"/>
    <lineage>
        <taxon>Bacteria</taxon>
        <taxon>Pseudomonadati</taxon>
        <taxon>Bacteroidota</taxon>
        <taxon>Bacteroidia</taxon>
        <taxon>Bacteroidales</taxon>
        <taxon>Bacteroidaceae</taxon>
        <taxon>Bacteroides</taxon>
    </lineage>
</organism>
<dbReference type="PANTHER" id="PTHR11537">
    <property type="entry name" value="VOLTAGE-GATED POTASSIUM CHANNEL"/>
    <property type="match status" value="1"/>
</dbReference>
<proteinExistence type="predicted"/>
<feature type="transmembrane region" description="Helical" evidence="8">
    <location>
        <begin position="174"/>
        <end position="191"/>
    </location>
</feature>
<keyword evidence="3 8" id="KW-0812">Transmembrane</keyword>
<dbReference type="AlphaFoldDB" id="A0A174RPF4"/>
<sequence>MKSALSDFILGKKGIYGILHIIILLMSLFLVISISIDTFKGIPFYTQSSYMKIQLWICIWFLFDFVLEFFLAKHKWRYIRTHFIFLLVAIPYQNIIAYYGWTFSPEVTYLLRFIPLLRGGYALAIVVGWLTYNRASSLFVSYLTMLLATVYFASLAFFVLEHKVNPLVTDYGDALWWAFMDVTTVGSNIIAMTTTGRVLSVLLAALGMMMFPIFTVYITNLIQQSNQKKKQYYAEEEEKTVPTQGT</sequence>
<keyword evidence="2" id="KW-0813">Transport</keyword>
<evidence type="ECO:0000256" key="3">
    <source>
        <dbReference type="ARBA" id="ARBA00022692"/>
    </source>
</evidence>
<dbReference type="InterPro" id="IPR013099">
    <property type="entry name" value="K_chnl_dom"/>
</dbReference>
<dbReference type="PRINTS" id="PR00169">
    <property type="entry name" value="KCHANNEL"/>
</dbReference>
<reference evidence="10 11" key="1">
    <citation type="submission" date="2015-09" db="EMBL/GenBank/DDBJ databases">
        <authorList>
            <consortium name="Pathogen Informatics"/>
        </authorList>
    </citation>
    <scope>NUCLEOTIDE SEQUENCE [LARGE SCALE GENOMIC DNA]</scope>
    <source>
        <strain evidence="10 11">2789STDY5834899</strain>
    </source>
</reference>
<evidence type="ECO:0000256" key="8">
    <source>
        <dbReference type="SAM" id="Phobius"/>
    </source>
</evidence>
<dbReference type="EMBL" id="CZAP01000014">
    <property type="protein sequence ID" value="CUP84860.1"/>
    <property type="molecule type" value="Genomic_DNA"/>
</dbReference>
<evidence type="ECO:0000313" key="10">
    <source>
        <dbReference type="EMBL" id="CUP84860.1"/>
    </source>
</evidence>
<evidence type="ECO:0000256" key="7">
    <source>
        <dbReference type="ARBA" id="ARBA00023303"/>
    </source>
</evidence>
<dbReference type="GO" id="GO:0001508">
    <property type="term" value="P:action potential"/>
    <property type="evidence" value="ECO:0007669"/>
    <property type="project" value="TreeGrafter"/>
</dbReference>
<evidence type="ECO:0000256" key="2">
    <source>
        <dbReference type="ARBA" id="ARBA00022448"/>
    </source>
</evidence>
<evidence type="ECO:0000256" key="4">
    <source>
        <dbReference type="ARBA" id="ARBA00022989"/>
    </source>
</evidence>
<dbReference type="Gene3D" id="1.10.287.70">
    <property type="match status" value="1"/>
</dbReference>
<feature type="transmembrane region" description="Helical" evidence="8">
    <location>
        <begin position="15"/>
        <end position="33"/>
    </location>
</feature>
<keyword evidence="6 8" id="KW-0472">Membrane</keyword>
<feature type="transmembrane region" description="Helical" evidence="8">
    <location>
        <begin position="83"/>
        <end position="101"/>
    </location>
</feature>
<accession>A0A174RPF4</accession>
<dbReference type="InterPro" id="IPR027359">
    <property type="entry name" value="Volt_channel_dom_sf"/>
</dbReference>
<dbReference type="RefSeq" id="WP_055300408.1">
    <property type="nucleotide sequence ID" value="NZ_CZAP01000014.1"/>
</dbReference>
<dbReference type="GO" id="GO:0005249">
    <property type="term" value="F:voltage-gated potassium channel activity"/>
    <property type="evidence" value="ECO:0007669"/>
    <property type="project" value="InterPro"/>
</dbReference>
<dbReference type="Proteomes" id="UP000095576">
    <property type="component" value="Unassembled WGS sequence"/>
</dbReference>
<feature type="transmembrane region" description="Helical" evidence="8">
    <location>
        <begin position="113"/>
        <end position="132"/>
    </location>
</feature>
<dbReference type="GO" id="GO:0008076">
    <property type="term" value="C:voltage-gated potassium channel complex"/>
    <property type="evidence" value="ECO:0007669"/>
    <property type="project" value="InterPro"/>
</dbReference>
<feature type="transmembrane region" description="Helical" evidence="8">
    <location>
        <begin position="53"/>
        <end position="71"/>
    </location>
</feature>
<keyword evidence="4 8" id="KW-1133">Transmembrane helix</keyword>
<feature type="transmembrane region" description="Helical" evidence="8">
    <location>
        <begin position="139"/>
        <end position="159"/>
    </location>
</feature>
<dbReference type="SUPFAM" id="SSF81324">
    <property type="entry name" value="Voltage-gated potassium channels"/>
    <property type="match status" value="1"/>
</dbReference>
<dbReference type="Pfam" id="PF07885">
    <property type="entry name" value="Ion_trans_2"/>
    <property type="match status" value="1"/>
</dbReference>
<evidence type="ECO:0000259" key="9">
    <source>
        <dbReference type="Pfam" id="PF07885"/>
    </source>
</evidence>
<gene>
    <name evidence="10" type="ORF">ERS852511_03406</name>
</gene>
<dbReference type="PANTHER" id="PTHR11537:SF254">
    <property type="entry name" value="POTASSIUM VOLTAGE-GATED CHANNEL PROTEIN SHAB"/>
    <property type="match status" value="1"/>
</dbReference>
<protein>
    <submittedName>
        <fullName evidence="10">Potassium channel subunit</fullName>
    </submittedName>
</protein>
<dbReference type="Gene3D" id="1.20.120.350">
    <property type="entry name" value="Voltage-gated potassium channels. Chain C"/>
    <property type="match status" value="1"/>
</dbReference>